<proteinExistence type="predicted"/>
<dbReference type="AlphaFoldDB" id="A0A094QF00"/>
<evidence type="ECO:0000313" key="1">
    <source>
        <dbReference type="EMBL" id="KGA12871.1"/>
    </source>
</evidence>
<gene>
    <name evidence="1" type="ORF">GM51_21125</name>
</gene>
<comment type="caution">
    <text evidence="1">The sequence shown here is derived from an EMBL/GenBank/DDBJ whole genome shotgun (WGS) entry which is preliminary data.</text>
</comment>
<protein>
    <submittedName>
        <fullName evidence="1">Uncharacterized protein</fullName>
    </submittedName>
</protein>
<dbReference type="EMBL" id="JNSL01000208">
    <property type="protein sequence ID" value="KGA12871.1"/>
    <property type="molecule type" value="Genomic_DNA"/>
</dbReference>
<organism evidence="1">
    <name type="scientific">freshwater metagenome</name>
    <dbReference type="NCBI Taxonomy" id="449393"/>
    <lineage>
        <taxon>unclassified sequences</taxon>
        <taxon>metagenomes</taxon>
        <taxon>ecological metagenomes</taxon>
    </lineage>
</organism>
<sequence length="81" mass="9127">MITETDQLTKALAQAEKIWPELAGQRTLLLRKLLEVGITTIERKSAEKASHRLTQIQKLAGSMDGTWPANWKQELGGDWPK</sequence>
<accession>A0A094QF00</accession>
<reference evidence="1" key="1">
    <citation type="submission" date="2014-06" db="EMBL/GenBank/DDBJ databases">
        <title>Key roles for freshwater Actinobacteria revealed by deep metagenomic sequencing.</title>
        <authorList>
            <person name="Ghai R."/>
            <person name="Mizuno C.M."/>
            <person name="Picazo A."/>
            <person name="Camacho A."/>
            <person name="Rodriguez-Valera F."/>
        </authorList>
    </citation>
    <scope>NUCLEOTIDE SEQUENCE</scope>
</reference>
<name>A0A094QF00_9ZZZZ</name>